<dbReference type="STRING" id="39495.SAMN02745111_01786"/>
<reference evidence="3 4" key="1">
    <citation type="submission" date="2017-02" db="EMBL/GenBank/DDBJ databases">
        <authorList>
            <person name="Peterson S.W."/>
        </authorList>
    </citation>
    <scope>NUCLEOTIDE SEQUENCE [LARGE SCALE GENOMIC DNA]</scope>
    <source>
        <strain evidence="3 4">ATCC 35992</strain>
    </source>
</reference>
<proteinExistence type="predicted"/>
<dbReference type="InterPro" id="IPR021994">
    <property type="entry name" value="DUF3592"/>
</dbReference>
<feature type="transmembrane region" description="Helical" evidence="1">
    <location>
        <begin position="24"/>
        <end position="46"/>
    </location>
</feature>
<keyword evidence="1" id="KW-0812">Transmembrane</keyword>
<protein>
    <recommendedName>
        <fullName evidence="2">DUF3592 domain-containing protein</fullName>
    </recommendedName>
</protein>
<evidence type="ECO:0000259" key="2">
    <source>
        <dbReference type="Pfam" id="PF12158"/>
    </source>
</evidence>
<dbReference type="EMBL" id="FUXZ01000010">
    <property type="protein sequence ID" value="SKA69115.1"/>
    <property type="molecule type" value="Genomic_DNA"/>
</dbReference>
<accession>A0A1T4VWB1</accession>
<dbReference type="Proteomes" id="UP000190814">
    <property type="component" value="Unassembled WGS sequence"/>
</dbReference>
<evidence type="ECO:0000256" key="1">
    <source>
        <dbReference type="SAM" id="Phobius"/>
    </source>
</evidence>
<gene>
    <name evidence="3" type="ORF">SAMN02745111_01786</name>
</gene>
<evidence type="ECO:0000313" key="3">
    <source>
        <dbReference type="EMBL" id="SKA69115.1"/>
    </source>
</evidence>
<keyword evidence="1" id="KW-1133">Transmembrane helix</keyword>
<evidence type="ECO:0000313" key="4">
    <source>
        <dbReference type="Proteomes" id="UP000190814"/>
    </source>
</evidence>
<dbReference type="Pfam" id="PF12158">
    <property type="entry name" value="DUF3592"/>
    <property type="match status" value="1"/>
</dbReference>
<sequence length="174" mass="19811">MNNNSYRNEFEQSENKKVVVDDTATGVIFGIIALAIIALFGVIGYLRVTTDKRNYENNPKIEATITDIGSRLERDANRSRKAKRRRTRKITTANIEYVVDGVKYEEVVDYPSLKKEDVGKKVTVAYDKKDPSKVYIKHAYGSFKVKFAFGFIIVMFVILTGYIVGVIVKKVKKE</sequence>
<dbReference type="RefSeq" id="WP_078766635.1">
    <property type="nucleotide sequence ID" value="NZ_FUXZ01000010.1"/>
</dbReference>
<keyword evidence="1" id="KW-0472">Membrane</keyword>
<feature type="transmembrane region" description="Helical" evidence="1">
    <location>
        <begin position="147"/>
        <end position="168"/>
    </location>
</feature>
<name>A0A1T4VWB1_9FIRM</name>
<organism evidence="3 4">
    <name type="scientific">Eubacterium uniforme</name>
    <dbReference type="NCBI Taxonomy" id="39495"/>
    <lineage>
        <taxon>Bacteria</taxon>
        <taxon>Bacillati</taxon>
        <taxon>Bacillota</taxon>
        <taxon>Clostridia</taxon>
        <taxon>Eubacteriales</taxon>
        <taxon>Eubacteriaceae</taxon>
        <taxon>Eubacterium</taxon>
    </lineage>
</organism>
<feature type="domain" description="DUF3592" evidence="2">
    <location>
        <begin position="64"/>
        <end position="138"/>
    </location>
</feature>
<keyword evidence="4" id="KW-1185">Reference proteome</keyword>
<dbReference type="AlphaFoldDB" id="A0A1T4VWB1"/>